<gene>
    <name evidence="3" type="ORF">F946_00942</name>
</gene>
<accession>N9CYC8</accession>
<comment type="caution">
    <text evidence="3">The sequence shown here is derived from an EMBL/GenBank/DDBJ whole genome shotgun (WGS) entry which is preliminary data.</text>
</comment>
<keyword evidence="1" id="KW-0472">Membrane</keyword>
<evidence type="ECO:0000256" key="2">
    <source>
        <dbReference type="SAM" id="SignalP"/>
    </source>
</evidence>
<keyword evidence="2" id="KW-0732">Signal</keyword>
<dbReference type="AlphaFoldDB" id="N9CYC8"/>
<evidence type="ECO:0000313" key="4">
    <source>
        <dbReference type="Proteomes" id="UP000018444"/>
    </source>
</evidence>
<dbReference type="Proteomes" id="UP000018444">
    <property type="component" value="Unassembled WGS sequence"/>
</dbReference>
<name>N9CYC8_ACIJO</name>
<dbReference type="PATRIC" id="fig|1217662.4.peg.913"/>
<evidence type="ECO:0000256" key="1">
    <source>
        <dbReference type="SAM" id="Phobius"/>
    </source>
</evidence>
<feature type="signal peptide" evidence="2">
    <location>
        <begin position="1"/>
        <end position="30"/>
    </location>
</feature>
<feature type="chain" id="PRO_5004140394" evidence="2">
    <location>
        <begin position="31"/>
        <end position="73"/>
    </location>
</feature>
<evidence type="ECO:0000313" key="3">
    <source>
        <dbReference type="EMBL" id="ENV73430.1"/>
    </source>
</evidence>
<dbReference type="HOGENOM" id="CLU_196493_0_0_6"/>
<proteinExistence type="predicted"/>
<sequence length="73" mass="7441">MKTIINKKKVGTYGVGAVLSTSVLATNANAALDVAAALAGNSTEDNIGLVVAFMLGVAVLIWGSRKVVGFFSK</sequence>
<protein>
    <submittedName>
        <fullName evidence="3">Uncharacterized protein</fullName>
    </submittedName>
</protein>
<keyword evidence="1" id="KW-1133">Transmembrane helix</keyword>
<keyword evidence="1" id="KW-0812">Transmembrane</keyword>
<reference evidence="3 4" key="1">
    <citation type="submission" date="2013-02" db="EMBL/GenBank/DDBJ databases">
        <title>The Genome Sequence of Acinetobacter johnsonii ANC 3681.</title>
        <authorList>
            <consortium name="The Broad Institute Genome Sequencing Platform"/>
            <consortium name="The Broad Institute Genome Sequencing Center for Infectious Disease"/>
            <person name="Cerqueira G."/>
            <person name="Feldgarden M."/>
            <person name="Courvalin P."/>
            <person name="Perichon B."/>
            <person name="Grillot-Courvalin C."/>
            <person name="Clermont D."/>
            <person name="Rocha E."/>
            <person name="Yoon E.-J."/>
            <person name="Nemec A."/>
            <person name="Walker B."/>
            <person name="Young S.K."/>
            <person name="Zeng Q."/>
            <person name="Gargeya S."/>
            <person name="Fitzgerald M."/>
            <person name="Haas B."/>
            <person name="Abouelleil A."/>
            <person name="Alvarado L."/>
            <person name="Arachchi H.M."/>
            <person name="Berlin A.M."/>
            <person name="Chapman S.B."/>
            <person name="Dewar J."/>
            <person name="Goldberg J."/>
            <person name="Griggs A."/>
            <person name="Gujja S."/>
            <person name="Hansen M."/>
            <person name="Howarth C."/>
            <person name="Imamovic A."/>
            <person name="Larimer J."/>
            <person name="McCowan C."/>
            <person name="Murphy C."/>
            <person name="Neiman D."/>
            <person name="Pearson M."/>
            <person name="Priest M."/>
            <person name="Roberts A."/>
            <person name="Saif S."/>
            <person name="Shea T."/>
            <person name="Sisk P."/>
            <person name="Sykes S."/>
            <person name="Wortman J."/>
            <person name="Nusbaum C."/>
            <person name="Birren B."/>
        </authorList>
    </citation>
    <scope>NUCLEOTIDE SEQUENCE [LARGE SCALE GENOMIC DNA]</scope>
    <source>
        <strain evidence="3 4">ANC 3681</strain>
    </source>
</reference>
<dbReference type="EMBL" id="APPZ01000005">
    <property type="protein sequence ID" value="ENV73430.1"/>
    <property type="molecule type" value="Genomic_DNA"/>
</dbReference>
<dbReference type="GeneID" id="56338155"/>
<feature type="transmembrane region" description="Helical" evidence="1">
    <location>
        <begin position="46"/>
        <end position="63"/>
    </location>
</feature>
<dbReference type="RefSeq" id="WP_004979638.1">
    <property type="nucleotide sequence ID" value="NZ_KB849705.1"/>
</dbReference>
<organism evidence="3 4">
    <name type="scientific">Acinetobacter johnsonii ANC 3681</name>
    <dbReference type="NCBI Taxonomy" id="1217662"/>
    <lineage>
        <taxon>Bacteria</taxon>
        <taxon>Pseudomonadati</taxon>
        <taxon>Pseudomonadota</taxon>
        <taxon>Gammaproteobacteria</taxon>
        <taxon>Moraxellales</taxon>
        <taxon>Moraxellaceae</taxon>
        <taxon>Acinetobacter</taxon>
    </lineage>
</organism>